<dbReference type="SMART" id="SM00254">
    <property type="entry name" value="ShKT"/>
    <property type="match status" value="1"/>
</dbReference>
<dbReference type="PROSITE" id="PS51670">
    <property type="entry name" value="SHKT"/>
    <property type="match status" value="1"/>
</dbReference>
<gene>
    <name evidence="5" type="ORF">SVUK_LOCUS7175</name>
</gene>
<evidence type="ECO:0000256" key="1">
    <source>
        <dbReference type="ARBA" id="ARBA00022729"/>
    </source>
</evidence>
<dbReference type="FunFam" id="1.10.10.1870:FF:000001">
    <property type="entry name" value="Metalloendopeptidase"/>
    <property type="match status" value="1"/>
</dbReference>
<evidence type="ECO:0000259" key="4">
    <source>
        <dbReference type="PROSITE" id="PS51670"/>
    </source>
</evidence>
<dbReference type="PANTHER" id="PTHR46219:SF5">
    <property type="entry name" value="SHKT DOMAIN-CONTAINING PROTEIN"/>
    <property type="match status" value="1"/>
</dbReference>
<evidence type="ECO:0000313" key="5">
    <source>
        <dbReference type="EMBL" id="VDM72177.1"/>
    </source>
</evidence>
<dbReference type="Pfam" id="PF01549">
    <property type="entry name" value="ShK"/>
    <property type="match status" value="1"/>
</dbReference>
<feature type="domain" description="ShKT" evidence="4">
    <location>
        <begin position="20"/>
        <end position="60"/>
    </location>
</feature>
<evidence type="ECO:0000313" key="6">
    <source>
        <dbReference type="Proteomes" id="UP000270094"/>
    </source>
</evidence>
<dbReference type="AlphaFoldDB" id="A0A3P7J765"/>
<evidence type="ECO:0000256" key="3">
    <source>
        <dbReference type="PROSITE-ProRule" id="PRU01005"/>
    </source>
</evidence>
<accession>A0A3P7J765</accession>
<organism evidence="5 6">
    <name type="scientific">Strongylus vulgaris</name>
    <name type="common">Blood worm</name>
    <dbReference type="NCBI Taxonomy" id="40348"/>
    <lineage>
        <taxon>Eukaryota</taxon>
        <taxon>Metazoa</taxon>
        <taxon>Ecdysozoa</taxon>
        <taxon>Nematoda</taxon>
        <taxon>Chromadorea</taxon>
        <taxon>Rhabditida</taxon>
        <taxon>Rhabditina</taxon>
        <taxon>Rhabditomorpha</taxon>
        <taxon>Strongyloidea</taxon>
        <taxon>Strongylidae</taxon>
        <taxon>Strongylus</taxon>
    </lineage>
</organism>
<keyword evidence="6" id="KW-1185">Reference proteome</keyword>
<keyword evidence="2" id="KW-1015">Disulfide bond</keyword>
<comment type="caution">
    <text evidence="3">Lacks conserved residue(s) required for the propagation of feature annotation.</text>
</comment>
<dbReference type="InterPro" id="IPR003582">
    <property type="entry name" value="ShKT_dom"/>
</dbReference>
<dbReference type="PANTHER" id="PTHR46219">
    <property type="entry name" value="PROTEIN CBG11138"/>
    <property type="match status" value="1"/>
</dbReference>
<name>A0A3P7J765_STRVU</name>
<sequence length="66" mass="6994">MSTYIRSLPSAATTAASIKCVDKVNTQTLKSDCPGMKSYCNNSAYKTLMAEQCPLTCGLCSSNGSF</sequence>
<dbReference type="EMBL" id="UYYB01024102">
    <property type="protein sequence ID" value="VDM72177.1"/>
    <property type="molecule type" value="Genomic_DNA"/>
</dbReference>
<protein>
    <recommendedName>
        <fullName evidence="4">ShKT domain-containing protein</fullName>
    </recommendedName>
</protein>
<dbReference type="Proteomes" id="UP000270094">
    <property type="component" value="Unassembled WGS sequence"/>
</dbReference>
<dbReference type="FunFam" id="1.10.10.1940:FF:000002">
    <property type="entry name" value="PHAryngeal gland Toxin-related"/>
    <property type="match status" value="1"/>
</dbReference>
<dbReference type="Gene3D" id="1.10.10.1940">
    <property type="match status" value="1"/>
</dbReference>
<dbReference type="OrthoDB" id="5863778at2759"/>
<evidence type="ECO:0000256" key="2">
    <source>
        <dbReference type="ARBA" id="ARBA00023157"/>
    </source>
</evidence>
<keyword evidence="1" id="KW-0732">Signal</keyword>
<proteinExistence type="predicted"/>
<reference evidence="5 6" key="1">
    <citation type="submission" date="2018-11" db="EMBL/GenBank/DDBJ databases">
        <authorList>
            <consortium name="Pathogen Informatics"/>
        </authorList>
    </citation>
    <scope>NUCLEOTIDE SEQUENCE [LARGE SCALE GENOMIC DNA]</scope>
</reference>